<gene>
    <name evidence="1" type="ORF">DICVIV_03067</name>
</gene>
<keyword evidence="2" id="KW-1185">Reference proteome</keyword>
<dbReference type="OrthoDB" id="5866850at2759"/>
<dbReference type="AlphaFoldDB" id="A0A0D8Y828"/>
<accession>A0A0D8Y828</accession>
<reference evidence="2" key="2">
    <citation type="journal article" date="2016" name="Sci. Rep.">
        <title>Dictyocaulus viviparus genome, variome and transcriptome elucidate lungworm biology and support future intervention.</title>
        <authorList>
            <person name="McNulty S.N."/>
            <person name="Strube C."/>
            <person name="Rosa B.A."/>
            <person name="Martin J.C."/>
            <person name="Tyagi R."/>
            <person name="Choi Y.J."/>
            <person name="Wang Q."/>
            <person name="Hallsworth Pepin K."/>
            <person name="Zhang X."/>
            <person name="Ozersky P."/>
            <person name="Wilson R.K."/>
            <person name="Sternberg P.W."/>
            <person name="Gasser R.B."/>
            <person name="Mitreva M."/>
        </authorList>
    </citation>
    <scope>NUCLEOTIDE SEQUENCE [LARGE SCALE GENOMIC DNA]</scope>
    <source>
        <strain evidence="2">HannoverDv2000</strain>
    </source>
</reference>
<evidence type="ECO:0000313" key="1">
    <source>
        <dbReference type="EMBL" id="KJH50721.1"/>
    </source>
</evidence>
<dbReference type="EMBL" id="KN716198">
    <property type="protein sequence ID" value="KJH50721.1"/>
    <property type="molecule type" value="Genomic_DNA"/>
</dbReference>
<organism evidence="1 2">
    <name type="scientific">Dictyocaulus viviparus</name>
    <name type="common">Bovine lungworm</name>
    <dbReference type="NCBI Taxonomy" id="29172"/>
    <lineage>
        <taxon>Eukaryota</taxon>
        <taxon>Metazoa</taxon>
        <taxon>Ecdysozoa</taxon>
        <taxon>Nematoda</taxon>
        <taxon>Chromadorea</taxon>
        <taxon>Rhabditida</taxon>
        <taxon>Rhabditina</taxon>
        <taxon>Rhabditomorpha</taxon>
        <taxon>Strongyloidea</taxon>
        <taxon>Metastrongylidae</taxon>
        <taxon>Dictyocaulus</taxon>
    </lineage>
</organism>
<name>A0A0D8Y828_DICVI</name>
<evidence type="ECO:0000313" key="2">
    <source>
        <dbReference type="Proteomes" id="UP000053766"/>
    </source>
</evidence>
<protein>
    <submittedName>
        <fullName evidence="1">Uncharacterized protein</fullName>
    </submittedName>
</protein>
<proteinExistence type="predicted"/>
<sequence>MIMYFIERCSKTHNLGVPEMAVGPNIWEIWNRISYQVFEAIALDEQRLTQHDPTRNLQNTWLCVPQLISNLVCLTSASLPGPSDALRRELLSQNVGAGGTSMVIDSEFSQSFIYSIVICITSI</sequence>
<dbReference type="Proteomes" id="UP000053766">
    <property type="component" value="Unassembled WGS sequence"/>
</dbReference>
<reference evidence="1 2" key="1">
    <citation type="submission" date="2013-11" db="EMBL/GenBank/DDBJ databases">
        <title>Draft genome of the bovine lungworm Dictyocaulus viviparus.</title>
        <authorList>
            <person name="Mitreva M."/>
        </authorList>
    </citation>
    <scope>NUCLEOTIDE SEQUENCE [LARGE SCALE GENOMIC DNA]</scope>
    <source>
        <strain evidence="1 2">HannoverDv2000</strain>
    </source>
</reference>